<dbReference type="InterPro" id="IPR051036">
    <property type="entry name" value="SIGLEC"/>
</dbReference>
<evidence type="ECO:0000256" key="4">
    <source>
        <dbReference type="ARBA" id="ARBA00022889"/>
    </source>
</evidence>
<evidence type="ECO:0000256" key="9">
    <source>
        <dbReference type="SAM" id="Phobius"/>
    </source>
</evidence>
<organism evidence="12 13">
    <name type="scientific">Engystomops pustulosus</name>
    <name type="common">Tungara frog</name>
    <name type="synonym">Physalaemus pustulosus</name>
    <dbReference type="NCBI Taxonomy" id="76066"/>
    <lineage>
        <taxon>Eukaryota</taxon>
        <taxon>Metazoa</taxon>
        <taxon>Chordata</taxon>
        <taxon>Craniata</taxon>
        <taxon>Vertebrata</taxon>
        <taxon>Euteleostomi</taxon>
        <taxon>Amphibia</taxon>
        <taxon>Batrachia</taxon>
        <taxon>Anura</taxon>
        <taxon>Neobatrachia</taxon>
        <taxon>Hyloidea</taxon>
        <taxon>Leptodactylidae</taxon>
        <taxon>Leiuperinae</taxon>
        <taxon>Engystomops</taxon>
    </lineage>
</organism>
<dbReference type="Pfam" id="PF08205">
    <property type="entry name" value="C2-set_2"/>
    <property type="match status" value="1"/>
</dbReference>
<keyword evidence="6 9" id="KW-0472">Membrane</keyword>
<dbReference type="PANTHER" id="PTHR12035:SF125">
    <property type="entry name" value="SIALIC ACID-BINDING IG-LIKE LECTIN 5"/>
    <property type="match status" value="1"/>
</dbReference>
<dbReference type="InterPro" id="IPR036179">
    <property type="entry name" value="Ig-like_dom_sf"/>
</dbReference>
<protein>
    <recommendedName>
        <fullName evidence="11">Ig-like domain-containing protein</fullName>
    </recommendedName>
</protein>
<dbReference type="InterPro" id="IPR013106">
    <property type="entry name" value="Ig_V-set"/>
</dbReference>
<dbReference type="AlphaFoldDB" id="A0AAV7BC74"/>
<dbReference type="GO" id="GO:0005886">
    <property type="term" value="C:plasma membrane"/>
    <property type="evidence" value="ECO:0007669"/>
    <property type="project" value="TreeGrafter"/>
</dbReference>
<dbReference type="PANTHER" id="PTHR12035">
    <property type="entry name" value="SIALIC ACID BINDING IMMUNOGLOBULIN-LIKE LECTIN"/>
    <property type="match status" value="1"/>
</dbReference>
<dbReference type="GO" id="GO:0033691">
    <property type="term" value="F:sialic acid binding"/>
    <property type="evidence" value="ECO:0007669"/>
    <property type="project" value="TreeGrafter"/>
</dbReference>
<evidence type="ECO:0000256" key="7">
    <source>
        <dbReference type="ARBA" id="ARBA00023157"/>
    </source>
</evidence>
<sequence>MGTTANCLLHYTVMILTLLLLRKDVSSQYLPDYSVKAPQSVVVQEGLCVQIPCTFEIPLKFALTRNTKGTWLKGSVSANNPVASKTGYETMKNRDRIFLTGDVSRGDCSLMINDASQQDTDYYTFKVDDRGAVNTFTNYRTYVKVVELSDKPEISPVGCIVSGDEVTLTCTSPGRCFGASPKITWNGNLKVKTEQMYTINNEDGTSTRHSNITFTPSIEEDPVSLTCTVTLGNNVTTQRVITLDLKDANPAKTTMPVCRPVYSGIIAAMVVGNIVILILIFGGTYCFLKRHMKKRPLGNTTQNSRGTEHMYENLSGQKNDIYYNIGAH</sequence>
<feature type="domain" description="Ig-like" evidence="11">
    <location>
        <begin position="31"/>
        <end position="137"/>
    </location>
</feature>
<keyword evidence="10" id="KW-0732">Signal</keyword>
<evidence type="ECO:0000256" key="6">
    <source>
        <dbReference type="ARBA" id="ARBA00023136"/>
    </source>
</evidence>
<dbReference type="InterPro" id="IPR013162">
    <property type="entry name" value="CD80_C2-set"/>
</dbReference>
<dbReference type="EMBL" id="WNYA01000006">
    <property type="protein sequence ID" value="KAG8570129.1"/>
    <property type="molecule type" value="Genomic_DNA"/>
</dbReference>
<evidence type="ECO:0000256" key="5">
    <source>
        <dbReference type="ARBA" id="ARBA00022989"/>
    </source>
</evidence>
<dbReference type="SMART" id="SM00409">
    <property type="entry name" value="IG"/>
    <property type="match status" value="2"/>
</dbReference>
<feature type="transmembrane region" description="Helical" evidence="9">
    <location>
        <begin position="261"/>
        <end position="288"/>
    </location>
</feature>
<dbReference type="GO" id="GO:0030246">
    <property type="term" value="F:carbohydrate binding"/>
    <property type="evidence" value="ECO:0007669"/>
    <property type="project" value="UniProtKB-KW"/>
</dbReference>
<keyword evidence="7" id="KW-1015">Disulfide bond</keyword>
<dbReference type="Proteomes" id="UP000824782">
    <property type="component" value="Unassembled WGS sequence"/>
</dbReference>
<evidence type="ECO:0000313" key="12">
    <source>
        <dbReference type="EMBL" id="KAG8570129.1"/>
    </source>
</evidence>
<comment type="caution">
    <text evidence="12">The sequence shown here is derived from an EMBL/GenBank/DDBJ whole genome shotgun (WGS) entry which is preliminary data.</text>
</comment>
<keyword evidence="5 9" id="KW-1133">Transmembrane helix</keyword>
<accession>A0AAV7BC74</accession>
<keyword evidence="2 9" id="KW-0812">Transmembrane</keyword>
<keyword evidence="3" id="KW-0430">Lectin</keyword>
<evidence type="ECO:0000313" key="13">
    <source>
        <dbReference type="Proteomes" id="UP000824782"/>
    </source>
</evidence>
<gene>
    <name evidence="12" type="ORF">GDO81_014723</name>
</gene>
<dbReference type="PROSITE" id="PS50835">
    <property type="entry name" value="IG_LIKE"/>
    <property type="match status" value="2"/>
</dbReference>
<evidence type="ECO:0000259" key="11">
    <source>
        <dbReference type="PROSITE" id="PS50835"/>
    </source>
</evidence>
<dbReference type="InterPro" id="IPR003599">
    <property type="entry name" value="Ig_sub"/>
</dbReference>
<name>A0AAV7BC74_ENGPU</name>
<evidence type="ECO:0000256" key="10">
    <source>
        <dbReference type="SAM" id="SignalP"/>
    </source>
</evidence>
<comment type="similarity">
    <text evidence="8">Belongs to the immunoglobulin superfamily. SIGLEC (sialic acid binding Ig-like lectin) family.</text>
</comment>
<dbReference type="SUPFAM" id="SSF48726">
    <property type="entry name" value="Immunoglobulin"/>
    <property type="match status" value="2"/>
</dbReference>
<evidence type="ECO:0000256" key="2">
    <source>
        <dbReference type="ARBA" id="ARBA00022692"/>
    </source>
</evidence>
<evidence type="ECO:0000256" key="8">
    <source>
        <dbReference type="ARBA" id="ARBA00038361"/>
    </source>
</evidence>
<reference evidence="12" key="1">
    <citation type="thesis" date="2020" institute="ProQuest LLC" country="789 East Eisenhower Parkway, Ann Arbor, MI, USA">
        <title>Comparative Genomics and Chromosome Evolution.</title>
        <authorList>
            <person name="Mudd A.B."/>
        </authorList>
    </citation>
    <scope>NUCLEOTIDE SEQUENCE</scope>
    <source>
        <strain evidence="12">237g6f4</strain>
        <tissue evidence="12">Blood</tissue>
    </source>
</reference>
<dbReference type="Pfam" id="PF07686">
    <property type="entry name" value="V-set"/>
    <property type="match status" value="1"/>
</dbReference>
<keyword evidence="4" id="KW-0130">Cell adhesion</keyword>
<keyword evidence="13" id="KW-1185">Reference proteome</keyword>
<dbReference type="Gene3D" id="2.60.40.10">
    <property type="entry name" value="Immunoglobulins"/>
    <property type="match status" value="2"/>
</dbReference>
<feature type="chain" id="PRO_5044715661" description="Ig-like domain-containing protein" evidence="10">
    <location>
        <begin position="28"/>
        <end position="328"/>
    </location>
</feature>
<dbReference type="GO" id="GO:0007155">
    <property type="term" value="P:cell adhesion"/>
    <property type="evidence" value="ECO:0007669"/>
    <property type="project" value="UniProtKB-KW"/>
</dbReference>
<feature type="signal peptide" evidence="10">
    <location>
        <begin position="1"/>
        <end position="27"/>
    </location>
</feature>
<dbReference type="EMBL" id="WNYA01000006">
    <property type="protein sequence ID" value="KAG8570128.1"/>
    <property type="molecule type" value="Genomic_DNA"/>
</dbReference>
<evidence type="ECO:0000256" key="3">
    <source>
        <dbReference type="ARBA" id="ARBA00022734"/>
    </source>
</evidence>
<proteinExistence type="inferred from homology"/>
<feature type="domain" description="Ig-like" evidence="11">
    <location>
        <begin position="152"/>
        <end position="242"/>
    </location>
</feature>
<dbReference type="InterPro" id="IPR013783">
    <property type="entry name" value="Ig-like_fold"/>
</dbReference>
<dbReference type="InterPro" id="IPR007110">
    <property type="entry name" value="Ig-like_dom"/>
</dbReference>
<comment type="subcellular location">
    <subcellularLocation>
        <location evidence="1">Membrane</location>
        <topology evidence="1">Single-pass membrane protein</topology>
    </subcellularLocation>
</comment>
<evidence type="ECO:0000256" key="1">
    <source>
        <dbReference type="ARBA" id="ARBA00004167"/>
    </source>
</evidence>